<dbReference type="RefSeq" id="YP_009203942.1">
    <property type="nucleotide sequence ID" value="NC_028857.1"/>
</dbReference>
<dbReference type="GeneID" id="26648153"/>
<reference evidence="1 2" key="1">
    <citation type="journal article" date="2015" name="Genome Announc.">
        <title>Complete Genome Sequence of Citrobacter freundii Myophage Merlin.</title>
        <authorList>
            <person name="LeSage K.C."/>
            <person name="Hargrove E.C."/>
            <person name="Cahill J.L."/>
            <person name="Rasche E.S."/>
            <person name="Kuty Everett G.F."/>
        </authorList>
    </citation>
    <scope>NUCLEOTIDE SEQUENCE [LARGE SCALE GENOMIC DNA]</scope>
</reference>
<keyword evidence="2" id="KW-1185">Reference proteome</keyword>
<accession>A0A0K1LN64</accession>
<organism evidence="1 2">
    <name type="scientific">Citrobacter phage Merlin</name>
    <dbReference type="NCBI Taxonomy" id="1675602"/>
    <lineage>
        <taxon>Viruses</taxon>
        <taxon>Duplodnaviria</taxon>
        <taxon>Heunggongvirae</taxon>
        <taxon>Uroviricota</taxon>
        <taxon>Caudoviricetes</taxon>
        <taxon>Pantevenvirales</taxon>
        <taxon>Straboviridae</taxon>
        <taxon>Tevenvirinae</taxon>
        <taxon>Moonvirus</taxon>
        <taxon>Moonvirus merlin</taxon>
    </lineage>
</organism>
<proteinExistence type="predicted"/>
<dbReference type="Proteomes" id="UP000204280">
    <property type="component" value="Segment"/>
</dbReference>
<sequence length="164" mass="18545">MQIYQFNVGGYKEFIDVHSHEFVAAWEKNMEVAQDFIVLAYSEEGHITKVKNMKTGEVFTALEGDFKNYFAFFLVHEIGNGKQVSVVREIVSEEMSAYGINENESGEFIVVSEYNQNKSILGPYNYEEALKKAKSQIMHGAIGVTVKIYKAVNEVELAVNVKSL</sequence>
<dbReference type="KEGG" id="vg:26648153"/>
<evidence type="ECO:0000313" key="1">
    <source>
        <dbReference type="EMBL" id="AKU43874.1"/>
    </source>
</evidence>
<dbReference type="EMBL" id="KT001915">
    <property type="protein sequence ID" value="AKU43874.1"/>
    <property type="molecule type" value="Genomic_DNA"/>
</dbReference>
<protein>
    <submittedName>
        <fullName evidence="1">Uncharacterized protein</fullName>
    </submittedName>
</protein>
<evidence type="ECO:0000313" key="2">
    <source>
        <dbReference type="Proteomes" id="UP000204280"/>
    </source>
</evidence>
<name>A0A0K1LN64_9CAUD</name>
<gene>
    <name evidence="1" type="ORF">CPT_Merlin228</name>
</gene>